<sequence>MNERVKILQQQQLMSGVEKEVAVWGVWENGEQGKGERGDRNSRGFGGLLE</sequence>
<name>A0ABD0JNP7_9CAEN</name>
<protein>
    <submittedName>
        <fullName evidence="2">Uncharacterized protein</fullName>
    </submittedName>
</protein>
<comment type="caution">
    <text evidence="2">The sequence shown here is derived from an EMBL/GenBank/DDBJ whole genome shotgun (WGS) entry which is preliminary data.</text>
</comment>
<dbReference type="EMBL" id="JACVVK020000373">
    <property type="protein sequence ID" value="KAK7476547.1"/>
    <property type="molecule type" value="Genomic_DNA"/>
</dbReference>
<proteinExistence type="predicted"/>
<feature type="region of interest" description="Disordered" evidence="1">
    <location>
        <begin position="30"/>
        <end position="50"/>
    </location>
</feature>
<organism evidence="2 3">
    <name type="scientific">Batillaria attramentaria</name>
    <dbReference type="NCBI Taxonomy" id="370345"/>
    <lineage>
        <taxon>Eukaryota</taxon>
        <taxon>Metazoa</taxon>
        <taxon>Spiralia</taxon>
        <taxon>Lophotrochozoa</taxon>
        <taxon>Mollusca</taxon>
        <taxon>Gastropoda</taxon>
        <taxon>Caenogastropoda</taxon>
        <taxon>Sorbeoconcha</taxon>
        <taxon>Cerithioidea</taxon>
        <taxon>Batillariidae</taxon>
        <taxon>Batillaria</taxon>
    </lineage>
</organism>
<evidence type="ECO:0000313" key="3">
    <source>
        <dbReference type="Proteomes" id="UP001519460"/>
    </source>
</evidence>
<feature type="non-terminal residue" evidence="2">
    <location>
        <position position="50"/>
    </location>
</feature>
<feature type="compositionally biased region" description="Basic and acidic residues" evidence="1">
    <location>
        <begin position="31"/>
        <end position="42"/>
    </location>
</feature>
<dbReference type="Proteomes" id="UP001519460">
    <property type="component" value="Unassembled WGS sequence"/>
</dbReference>
<evidence type="ECO:0000313" key="2">
    <source>
        <dbReference type="EMBL" id="KAK7476547.1"/>
    </source>
</evidence>
<reference evidence="2 3" key="1">
    <citation type="journal article" date="2023" name="Sci. Data">
        <title>Genome assembly of the Korean intertidal mud-creeper Batillaria attramentaria.</title>
        <authorList>
            <person name="Patra A.K."/>
            <person name="Ho P.T."/>
            <person name="Jun S."/>
            <person name="Lee S.J."/>
            <person name="Kim Y."/>
            <person name="Won Y.J."/>
        </authorList>
    </citation>
    <scope>NUCLEOTIDE SEQUENCE [LARGE SCALE GENOMIC DNA]</scope>
    <source>
        <strain evidence="2">Wonlab-2016</strain>
    </source>
</reference>
<evidence type="ECO:0000256" key="1">
    <source>
        <dbReference type="SAM" id="MobiDB-lite"/>
    </source>
</evidence>
<accession>A0ABD0JNP7</accession>
<keyword evidence="3" id="KW-1185">Reference proteome</keyword>
<gene>
    <name evidence="2" type="ORF">BaRGS_00032227</name>
</gene>
<dbReference type="AlphaFoldDB" id="A0ABD0JNP7"/>